<dbReference type="Gene3D" id="3.40.50.850">
    <property type="entry name" value="Isochorismatase-like"/>
    <property type="match status" value="1"/>
</dbReference>
<dbReference type="InterPro" id="IPR050993">
    <property type="entry name" value="Isochorismatase_domain"/>
</dbReference>
<dbReference type="EMBL" id="FNII01000018">
    <property type="protein sequence ID" value="SDO26348.1"/>
    <property type="molecule type" value="Genomic_DNA"/>
</dbReference>
<dbReference type="STRING" id="416873.SAMN04487951_11838"/>
<proteinExistence type="predicted"/>
<dbReference type="PANTHER" id="PTHR14119">
    <property type="entry name" value="HYDROLASE"/>
    <property type="match status" value="1"/>
</dbReference>
<dbReference type="AlphaFoldDB" id="A0A1H0I4I4"/>
<evidence type="ECO:0000313" key="3">
    <source>
        <dbReference type="Proteomes" id="UP000199677"/>
    </source>
</evidence>
<feature type="domain" description="Isochorismatase-like" evidence="1">
    <location>
        <begin position="8"/>
        <end position="155"/>
    </location>
</feature>
<organism evidence="2 3">
    <name type="scientific">Vreelandella arcis</name>
    <dbReference type="NCBI Taxonomy" id="416873"/>
    <lineage>
        <taxon>Bacteria</taxon>
        <taxon>Pseudomonadati</taxon>
        <taxon>Pseudomonadota</taxon>
        <taxon>Gammaproteobacteria</taxon>
        <taxon>Oceanospirillales</taxon>
        <taxon>Halomonadaceae</taxon>
        <taxon>Vreelandella</taxon>
    </lineage>
</organism>
<gene>
    <name evidence="2" type="ORF">SAMN04487951_11838</name>
</gene>
<name>A0A1H0I4I4_9GAMM</name>
<dbReference type="OrthoDB" id="9796958at2"/>
<accession>A0A1H0I4I4</accession>
<reference evidence="3" key="1">
    <citation type="submission" date="2016-10" db="EMBL/GenBank/DDBJ databases">
        <authorList>
            <person name="Varghese N."/>
            <person name="Submissions S."/>
        </authorList>
    </citation>
    <scope>NUCLEOTIDE SEQUENCE [LARGE SCALE GENOMIC DNA]</scope>
    <source>
        <strain evidence="3">CGMCC 1.6494</strain>
    </source>
</reference>
<evidence type="ECO:0000259" key="1">
    <source>
        <dbReference type="Pfam" id="PF00857"/>
    </source>
</evidence>
<dbReference type="Proteomes" id="UP000199677">
    <property type="component" value="Unassembled WGS sequence"/>
</dbReference>
<evidence type="ECO:0000313" key="2">
    <source>
        <dbReference type="EMBL" id="SDO26348.1"/>
    </source>
</evidence>
<dbReference type="Pfam" id="PF00857">
    <property type="entry name" value="Isochorismatase"/>
    <property type="match status" value="1"/>
</dbReference>
<protein>
    <submittedName>
        <fullName evidence="2">Isochorismatase family protein</fullName>
    </submittedName>
</protein>
<dbReference type="SUPFAM" id="SSF52499">
    <property type="entry name" value="Isochorismatase-like hydrolases"/>
    <property type="match status" value="1"/>
</dbReference>
<dbReference type="InterPro" id="IPR036380">
    <property type="entry name" value="Isochorismatase-like_sf"/>
</dbReference>
<dbReference type="PANTHER" id="PTHR14119:SF3">
    <property type="entry name" value="ISOCHORISMATASE DOMAIN-CONTAINING PROTEIN 2"/>
    <property type="match status" value="1"/>
</dbReference>
<dbReference type="RefSeq" id="WP_089707739.1">
    <property type="nucleotide sequence ID" value="NZ_FNII01000018.1"/>
</dbReference>
<dbReference type="InterPro" id="IPR000868">
    <property type="entry name" value="Isochorismatase-like_dom"/>
</dbReference>
<sequence>MRLQRDKSLLLMVDFQAGLLPVIEGGEAAIGEAHWLLGVADMLEIPVWMTEQMPEKLGGTAPVLLDGQQRPTIWHKHHFAATEEAAFREALSATGRHQIVLCGTEAHICVLQTALGLLEEGYAVYWLSEATASRRSHEAVMARERACALGAQAVSADMVAYEWLHRCDTASFSAVHQQLLKPRAGKAVRFF</sequence>
<keyword evidence="3" id="KW-1185">Reference proteome</keyword>